<reference evidence="1 2" key="1">
    <citation type="submission" date="2019-10" db="EMBL/GenBank/DDBJ databases">
        <title>Extracellular Electron Transfer in a Candidatus Methanoperedens spp. Enrichment Culture.</title>
        <authorList>
            <person name="Berger S."/>
            <person name="Rangel Shaw D."/>
            <person name="Berben T."/>
            <person name="In 'T Zandt M."/>
            <person name="Frank J."/>
            <person name="Reimann J."/>
            <person name="Jetten M.S.M."/>
            <person name="Welte C.U."/>
        </authorList>
    </citation>
    <scope>NUCLEOTIDE SEQUENCE [LARGE SCALE GENOMIC DNA]</scope>
    <source>
        <strain evidence="1">SB12</strain>
    </source>
</reference>
<evidence type="ECO:0000313" key="2">
    <source>
        <dbReference type="Proteomes" id="UP000460298"/>
    </source>
</evidence>
<dbReference type="AlphaFoldDB" id="A0A833LX46"/>
<evidence type="ECO:0000313" key="1">
    <source>
        <dbReference type="EMBL" id="KAB2930371.1"/>
    </source>
</evidence>
<name>A0A833LX46_9LEPT</name>
<dbReference type="Pfam" id="PF19788">
    <property type="entry name" value="DUF6272"/>
    <property type="match status" value="1"/>
</dbReference>
<dbReference type="EMBL" id="WBUI01000021">
    <property type="protein sequence ID" value="KAB2930371.1"/>
    <property type="molecule type" value="Genomic_DNA"/>
</dbReference>
<dbReference type="Proteomes" id="UP000460298">
    <property type="component" value="Unassembled WGS sequence"/>
</dbReference>
<accession>A0A833LX46</accession>
<protein>
    <submittedName>
        <fullName evidence="1">Uncharacterized protein</fullName>
    </submittedName>
</protein>
<comment type="caution">
    <text evidence="1">The sequence shown here is derived from an EMBL/GenBank/DDBJ whole genome shotgun (WGS) entry which is preliminary data.</text>
</comment>
<gene>
    <name evidence="1" type="ORF">F9K24_17050</name>
</gene>
<organism evidence="1 2">
    <name type="scientific">Leptonema illini</name>
    <dbReference type="NCBI Taxonomy" id="183"/>
    <lineage>
        <taxon>Bacteria</taxon>
        <taxon>Pseudomonadati</taxon>
        <taxon>Spirochaetota</taxon>
        <taxon>Spirochaetia</taxon>
        <taxon>Leptospirales</taxon>
        <taxon>Leptospiraceae</taxon>
        <taxon>Leptonema</taxon>
    </lineage>
</organism>
<sequence>MDLFQIKKEFNDSNILICFNGPFSHSILEEIGIAIRNHLDNENVTKAAISDVFSIDIELTQNARNYIIERQLPPGELSSTIVVVARKDETHAVTSGNYILKEDVQPLKERIEQINAMNADDLKALYKKQLRSERPEGARGAGIGLIDIARKTSSNMEYNIRPVDDRYDFFSLTAFI</sequence>
<dbReference type="InterPro" id="IPR046239">
    <property type="entry name" value="DUF6272"/>
</dbReference>
<proteinExistence type="predicted"/>
<dbReference type="NCBIfam" id="NF038262">
    <property type="entry name" value="SiaB_fam_kinase"/>
    <property type="match status" value="1"/>
</dbReference>